<evidence type="ECO:0000256" key="5">
    <source>
        <dbReference type="ARBA" id="ARBA00023180"/>
    </source>
</evidence>
<evidence type="ECO:0000256" key="2">
    <source>
        <dbReference type="ARBA" id="ARBA00022475"/>
    </source>
</evidence>
<evidence type="ECO:0000256" key="7">
    <source>
        <dbReference type="ARBA" id="ARBA00023316"/>
    </source>
</evidence>
<protein>
    <recommendedName>
        <fullName evidence="11">Endo-1,3-beta-glucanase btgC</fullName>
    </recommendedName>
    <alternativeName>
        <fullName evidence="10">Laminarinase btgC</fullName>
    </alternativeName>
</protein>
<evidence type="ECO:0000256" key="3">
    <source>
        <dbReference type="ARBA" id="ARBA00022801"/>
    </source>
</evidence>
<dbReference type="InterPro" id="IPR050732">
    <property type="entry name" value="Beta-glucan_modifiers"/>
</dbReference>
<accession>A0ABY8ATP1</accession>
<comment type="subcellular location">
    <subcellularLocation>
        <location evidence="1">Cell membrane</location>
    </subcellularLocation>
</comment>
<name>A0ABY8ATP1_9GAMM</name>
<comment type="function">
    <text evidence="9">Glucanases play a role in cell expansion during growth, in cell-cell fusion during mating, and in spore release during sporulation. This enzyme may be involved in beta-glucan degradation. Active on laminarin and lichenan.</text>
</comment>
<reference evidence="13 14" key="1">
    <citation type="submission" date="2023-02" db="EMBL/GenBank/DDBJ databases">
        <title>Genome Sequence of L. cardiaca H63T.</title>
        <authorList>
            <person name="Lopez A.E."/>
            <person name="Cianciotto N.P."/>
        </authorList>
    </citation>
    <scope>NUCLEOTIDE SEQUENCE [LARGE SCALE GENOMIC DNA]</scope>
    <source>
        <strain evidence="13 14">H63</strain>
    </source>
</reference>
<keyword evidence="4" id="KW-0472">Membrane</keyword>
<dbReference type="InterPro" id="IPR017853">
    <property type="entry name" value="GH"/>
</dbReference>
<dbReference type="PANTHER" id="PTHR16631">
    <property type="entry name" value="GLUCAN 1,3-BETA-GLUCOSIDASE"/>
    <property type="match status" value="1"/>
</dbReference>
<evidence type="ECO:0000313" key="14">
    <source>
        <dbReference type="Proteomes" id="UP001222087"/>
    </source>
</evidence>
<keyword evidence="5" id="KW-0325">Glycoprotein</keyword>
<dbReference type="SUPFAM" id="SSF51445">
    <property type="entry name" value="(Trans)glycosidases"/>
    <property type="match status" value="1"/>
</dbReference>
<keyword evidence="2" id="KW-1003">Cell membrane</keyword>
<evidence type="ECO:0000256" key="4">
    <source>
        <dbReference type="ARBA" id="ARBA00023136"/>
    </source>
</evidence>
<evidence type="ECO:0000256" key="10">
    <source>
        <dbReference type="ARBA" id="ARBA00042373"/>
    </source>
</evidence>
<evidence type="ECO:0000256" key="8">
    <source>
        <dbReference type="ARBA" id="ARBA00023326"/>
    </source>
</evidence>
<keyword evidence="14" id="KW-1185">Reference proteome</keyword>
<keyword evidence="7" id="KW-0961">Cell wall biogenesis/degradation</keyword>
<dbReference type="Proteomes" id="UP001222087">
    <property type="component" value="Chromosome"/>
</dbReference>
<dbReference type="EMBL" id="CP119078">
    <property type="protein sequence ID" value="WED42726.1"/>
    <property type="molecule type" value="Genomic_DNA"/>
</dbReference>
<gene>
    <name evidence="13" type="ORF">PXX05_12600</name>
</gene>
<feature type="signal peptide" evidence="12">
    <location>
        <begin position="1"/>
        <end position="21"/>
    </location>
</feature>
<evidence type="ECO:0000256" key="9">
    <source>
        <dbReference type="ARBA" id="ARBA00037649"/>
    </source>
</evidence>
<evidence type="ECO:0000256" key="1">
    <source>
        <dbReference type="ARBA" id="ARBA00004236"/>
    </source>
</evidence>
<keyword evidence="8" id="KW-0624">Polysaccharide degradation</keyword>
<keyword evidence="3" id="KW-0378">Hydrolase</keyword>
<dbReference type="RefSeq" id="WP_275088542.1">
    <property type="nucleotide sequence ID" value="NZ_CP119078.1"/>
</dbReference>
<feature type="chain" id="PRO_5047549102" description="Endo-1,3-beta-glucanase btgC" evidence="12">
    <location>
        <begin position="22"/>
        <end position="595"/>
    </location>
</feature>
<evidence type="ECO:0000256" key="12">
    <source>
        <dbReference type="SAM" id="SignalP"/>
    </source>
</evidence>
<dbReference type="PANTHER" id="PTHR16631:SF17">
    <property type="entry name" value="GLUCAN ENDO-1,3-BETA-GLUCOSIDASE BTGC"/>
    <property type="match status" value="1"/>
</dbReference>
<keyword evidence="6" id="KW-0119">Carbohydrate metabolism</keyword>
<proteinExistence type="predicted"/>
<dbReference type="Gene3D" id="3.20.20.80">
    <property type="entry name" value="Glycosidases"/>
    <property type="match status" value="1"/>
</dbReference>
<evidence type="ECO:0000256" key="6">
    <source>
        <dbReference type="ARBA" id="ARBA00023277"/>
    </source>
</evidence>
<evidence type="ECO:0000256" key="11">
    <source>
        <dbReference type="ARBA" id="ARBA00043078"/>
    </source>
</evidence>
<keyword evidence="12" id="KW-0732">Signal</keyword>
<sequence length="595" mass="62932">MIKLRNAVLGLSLFFLHSAIAEKVDSTTPINANPISISTITSTTIPTRTSLGGSYLVTYRLTSNLPFQMRTPFNNTVRISAPAGEFTINDGCHGVALAPGGGCNLSIGLNARTTGAKSTHITISYGNNSIPLSILTTTDALSSSSSWVGLIGVDYNPNHYPNGNQFNFHDVFYVGNVSNVPISNVYAELSQLKAAGFSTVRSYQTEPYSWIDIIQQAKALGMKVVYEADIPQNGSQANINTALSVLTSVINVVGATTFQETVSLVFAGHENYSSTDINYLTSAVSQLQSTLSSNGITVPVGSALVSGNLVTPSPAISSDMTTLIHSYSPGAPLAFDPYPFQWGVTPPDQAVSNITLINSIAWDYAQAQSQSFYVAPRTILMAETGWATQGTNAGYFCAQQNICAPGVGNAGTYLTALYSFVRNSGHNSGALVFEAYDEPAKDPGNPNDAENFYGVFDSNCNLKSINLLPNTSFVTATNPGCRGFTQGALLVVVGNTTTQPPFTVQIQQTNPITQNTASMTVTVPTQNRTDNSVLPWPQYLVFNGAIVSMTGSATNNTCTVPITVNNATISFGAVSCTGGNVVNCSNGVCFLPTPF</sequence>
<evidence type="ECO:0000313" key="13">
    <source>
        <dbReference type="EMBL" id="WED42726.1"/>
    </source>
</evidence>
<organism evidence="13 14">
    <name type="scientific">Legionella cardiaca</name>
    <dbReference type="NCBI Taxonomy" id="1071983"/>
    <lineage>
        <taxon>Bacteria</taxon>
        <taxon>Pseudomonadati</taxon>
        <taxon>Pseudomonadota</taxon>
        <taxon>Gammaproteobacteria</taxon>
        <taxon>Legionellales</taxon>
        <taxon>Legionellaceae</taxon>
        <taxon>Legionella</taxon>
    </lineage>
</organism>